<gene>
    <name evidence="1" type="ORF">OG699_29535</name>
</gene>
<protein>
    <submittedName>
        <fullName evidence="1">Uncharacterized protein</fullName>
    </submittedName>
</protein>
<reference evidence="1" key="1">
    <citation type="submission" date="2022-10" db="EMBL/GenBank/DDBJ databases">
        <title>The complete genomes of actinobacterial strains from the NBC collection.</title>
        <authorList>
            <person name="Joergensen T.S."/>
            <person name="Alvarez Arevalo M."/>
            <person name="Sterndorff E.B."/>
            <person name="Faurdal D."/>
            <person name="Vuksanovic O."/>
            <person name="Mourched A.-S."/>
            <person name="Charusanti P."/>
            <person name="Shaw S."/>
            <person name="Blin K."/>
            <person name="Weber T."/>
        </authorList>
    </citation>
    <scope>NUCLEOTIDE SEQUENCE</scope>
    <source>
        <strain evidence="1">NBC_01393</strain>
    </source>
</reference>
<proteinExistence type="predicted"/>
<name>A0AAU3I9A8_9ACTN</name>
<dbReference type="SUPFAM" id="SSF53756">
    <property type="entry name" value="UDP-Glycosyltransferase/glycogen phosphorylase"/>
    <property type="match status" value="1"/>
</dbReference>
<organism evidence="1">
    <name type="scientific">Streptomyces sp. NBC_01393</name>
    <dbReference type="NCBI Taxonomy" id="2903851"/>
    <lineage>
        <taxon>Bacteria</taxon>
        <taxon>Bacillati</taxon>
        <taxon>Actinomycetota</taxon>
        <taxon>Actinomycetes</taxon>
        <taxon>Kitasatosporales</taxon>
        <taxon>Streptomycetaceae</taxon>
        <taxon>Streptomyces</taxon>
    </lineage>
</organism>
<sequence length="115" mass="12837">MRADDEWAQMLGSAAAVICPYDTRIQCVSGVIAEALSVGTPVLATDFPFAREMQHLYPDYVAVENDLREWPKLTRQFTRKSLSVPGYPNWPMFTKSLLEELSTLRTDVALPVSSG</sequence>
<dbReference type="EMBL" id="CP109546">
    <property type="protein sequence ID" value="WTZ11756.1"/>
    <property type="molecule type" value="Genomic_DNA"/>
</dbReference>
<evidence type="ECO:0000313" key="1">
    <source>
        <dbReference type="EMBL" id="WTZ11756.1"/>
    </source>
</evidence>
<dbReference type="AlphaFoldDB" id="A0AAU3I9A8"/>
<accession>A0AAU3I9A8</accession>
<dbReference type="Gene3D" id="3.40.50.2000">
    <property type="entry name" value="Glycogen Phosphorylase B"/>
    <property type="match status" value="1"/>
</dbReference>